<dbReference type="EMBL" id="CP033066">
    <property type="protein sequence ID" value="AYM88849.1"/>
    <property type="molecule type" value="Genomic_DNA"/>
</dbReference>
<feature type="transmembrane region" description="Helical" evidence="1">
    <location>
        <begin position="149"/>
        <end position="166"/>
    </location>
</feature>
<proteinExistence type="predicted"/>
<keyword evidence="1" id="KW-0472">Membrane</keyword>
<feature type="transmembrane region" description="Helical" evidence="1">
    <location>
        <begin position="38"/>
        <end position="59"/>
    </location>
</feature>
<evidence type="ECO:0000256" key="1">
    <source>
        <dbReference type="SAM" id="Phobius"/>
    </source>
</evidence>
<dbReference type="AlphaFoldDB" id="A0AAD0U2K0"/>
<protein>
    <submittedName>
        <fullName evidence="2">Uncharacterized protein</fullName>
    </submittedName>
</protein>
<accession>A0AAD0U2K0</accession>
<dbReference type="Proteomes" id="UP000279995">
    <property type="component" value="Chromosome II"/>
</dbReference>
<feature type="transmembrane region" description="Helical" evidence="1">
    <location>
        <begin position="79"/>
        <end position="101"/>
    </location>
</feature>
<evidence type="ECO:0000313" key="2">
    <source>
        <dbReference type="EMBL" id="AYM88849.1"/>
    </source>
</evidence>
<name>A0AAD0U2K0_9GAMM</name>
<dbReference type="RefSeq" id="WP_054982021.1">
    <property type="nucleotide sequence ID" value="NZ_CP033066.1"/>
</dbReference>
<gene>
    <name evidence="2" type="ORF">D9T18_19445</name>
</gene>
<sequence>MGKQLLLEVSLISSVFVIVGLMWLALRHSAMNPSAIMQKLLTGLLAIFLIMAGTVKFFEPFNTMFTKQIALSGLPLPEIARWAGQLGEISAGLGFLIVLTLSKVLTKNIIRKVFYCSSLLALSIMFVAVYVHMIPEVTAEFLPLQSKPPILTLIVMLLIGLNVWIFRKFKNE</sequence>
<reference evidence="2 3" key="1">
    <citation type="submission" date="2018-10" db="EMBL/GenBank/DDBJ databases">
        <title>Complete Genome Sequence and Transcriptomic Profiles of a Marine Bacterium, Pseudoalteromonas agarivorans Hao 2018.</title>
        <authorList>
            <person name="Hao L."/>
        </authorList>
    </citation>
    <scope>NUCLEOTIDE SEQUENCE [LARGE SCALE GENOMIC DNA]</scope>
    <source>
        <strain evidence="2 3">Hao 2018</strain>
    </source>
</reference>
<evidence type="ECO:0000313" key="3">
    <source>
        <dbReference type="Proteomes" id="UP000279995"/>
    </source>
</evidence>
<feature type="transmembrane region" description="Helical" evidence="1">
    <location>
        <begin position="6"/>
        <end position="26"/>
    </location>
</feature>
<keyword evidence="1" id="KW-0812">Transmembrane</keyword>
<keyword evidence="1" id="KW-1133">Transmembrane helix</keyword>
<organism evidence="2 3">
    <name type="scientific">Pseudoalteromonas agarivorans</name>
    <dbReference type="NCBI Taxonomy" id="176102"/>
    <lineage>
        <taxon>Bacteria</taxon>
        <taxon>Pseudomonadati</taxon>
        <taxon>Pseudomonadota</taxon>
        <taxon>Gammaproteobacteria</taxon>
        <taxon>Alteromonadales</taxon>
        <taxon>Pseudoalteromonadaceae</taxon>
        <taxon>Pseudoalteromonas</taxon>
    </lineage>
</organism>
<feature type="transmembrane region" description="Helical" evidence="1">
    <location>
        <begin position="113"/>
        <end position="134"/>
    </location>
</feature>